<keyword evidence="2" id="KW-1185">Reference proteome</keyword>
<sequence length="70" mass="8060">MHVTITIRYYSPAGTVMQSGTFPLRGRAPESIAYEWLQQIKHQVHFDSLISVRINEDNDITDKVKALERS</sequence>
<accession>A0A0M2SSV4</accession>
<evidence type="ECO:0000313" key="2">
    <source>
        <dbReference type="Proteomes" id="UP000034166"/>
    </source>
</evidence>
<dbReference type="RefSeq" id="WP_046524556.1">
    <property type="nucleotide sequence ID" value="NZ_LAYY01000016.1"/>
</dbReference>
<proteinExistence type="predicted"/>
<organism evidence="1 2">
    <name type="scientific">Mesobacillus campisalis</name>
    <dbReference type="NCBI Taxonomy" id="1408103"/>
    <lineage>
        <taxon>Bacteria</taxon>
        <taxon>Bacillati</taxon>
        <taxon>Bacillota</taxon>
        <taxon>Bacilli</taxon>
        <taxon>Bacillales</taxon>
        <taxon>Bacillaceae</taxon>
        <taxon>Mesobacillus</taxon>
    </lineage>
</organism>
<protein>
    <submittedName>
        <fullName evidence="1">Uncharacterized protein</fullName>
    </submittedName>
</protein>
<comment type="caution">
    <text evidence="1">The sequence shown here is derived from an EMBL/GenBank/DDBJ whole genome shotgun (WGS) entry which is preliminary data.</text>
</comment>
<evidence type="ECO:0000313" key="1">
    <source>
        <dbReference type="EMBL" id="KKK37218.1"/>
    </source>
</evidence>
<dbReference type="PATRIC" id="fig|1408103.3.peg.3318"/>
<dbReference type="OrthoDB" id="2937512at2"/>
<dbReference type="Proteomes" id="UP000034166">
    <property type="component" value="Unassembled WGS sequence"/>
</dbReference>
<dbReference type="AlphaFoldDB" id="A0A0M2SSV4"/>
<reference evidence="1 2" key="1">
    <citation type="submission" date="2015-04" db="EMBL/GenBank/DDBJ databases">
        <title>Taxonomic description and genome sequence of Bacillus campisalis sp. nov., a novel member of the genus Bacillus isolated from solar saltern.</title>
        <authorList>
            <person name="Mathan Kumar R."/>
            <person name="Kaur G."/>
            <person name="Kumar A."/>
            <person name="Singh N.K."/>
            <person name="Kaur N."/>
            <person name="Kumar N."/>
            <person name="Mayilraj S."/>
        </authorList>
    </citation>
    <scope>NUCLEOTIDE SEQUENCE [LARGE SCALE GENOMIC DNA]</scope>
    <source>
        <strain evidence="1 2">SA2-6</strain>
    </source>
</reference>
<name>A0A0M2SSV4_9BACI</name>
<dbReference type="EMBL" id="LAYY01000016">
    <property type="protein sequence ID" value="KKK37218.1"/>
    <property type="molecule type" value="Genomic_DNA"/>
</dbReference>
<gene>
    <name evidence="1" type="ORF">WQ57_14775</name>
</gene>